<dbReference type="InterPro" id="IPR006143">
    <property type="entry name" value="RND_pump_MFP"/>
</dbReference>
<dbReference type="Gene3D" id="2.40.30.170">
    <property type="match status" value="1"/>
</dbReference>
<evidence type="ECO:0000313" key="5">
    <source>
        <dbReference type="EMBL" id="SFF87357.1"/>
    </source>
</evidence>
<dbReference type="SUPFAM" id="SSF110997">
    <property type="entry name" value="Sporulation related repeat"/>
    <property type="match status" value="1"/>
</dbReference>
<dbReference type="GO" id="GO:1990281">
    <property type="term" value="C:efflux pump complex"/>
    <property type="evidence" value="ECO:0007669"/>
    <property type="project" value="TreeGrafter"/>
</dbReference>
<dbReference type="PROSITE" id="PS51724">
    <property type="entry name" value="SPOR"/>
    <property type="match status" value="1"/>
</dbReference>
<dbReference type="NCBIfam" id="TIGR01730">
    <property type="entry name" value="RND_mfp"/>
    <property type="match status" value="1"/>
</dbReference>
<dbReference type="Gene3D" id="1.10.287.470">
    <property type="entry name" value="Helix hairpin bin"/>
    <property type="match status" value="1"/>
</dbReference>
<dbReference type="GO" id="GO:0042834">
    <property type="term" value="F:peptidoglycan binding"/>
    <property type="evidence" value="ECO:0007669"/>
    <property type="project" value="InterPro"/>
</dbReference>
<dbReference type="InterPro" id="IPR007730">
    <property type="entry name" value="SPOR-like_dom"/>
</dbReference>
<evidence type="ECO:0000256" key="2">
    <source>
        <dbReference type="SAM" id="Coils"/>
    </source>
</evidence>
<dbReference type="EMBL" id="FOOU01000001">
    <property type="protein sequence ID" value="SFF87357.1"/>
    <property type="molecule type" value="Genomic_DNA"/>
</dbReference>
<evidence type="ECO:0000259" key="4">
    <source>
        <dbReference type="PROSITE" id="PS51724"/>
    </source>
</evidence>
<organism evidence="5 6">
    <name type="scientific">Neptunomonas qingdaonensis</name>
    <dbReference type="NCBI Taxonomy" id="1045558"/>
    <lineage>
        <taxon>Bacteria</taxon>
        <taxon>Pseudomonadati</taxon>
        <taxon>Pseudomonadota</taxon>
        <taxon>Gammaproteobacteria</taxon>
        <taxon>Oceanospirillales</taxon>
        <taxon>Oceanospirillaceae</taxon>
        <taxon>Neptunomonas</taxon>
    </lineage>
</organism>
<dbReference type="Pfam" id="PF25954">
    <property type="entry name" value="Beta-barrel_RND_2"/>
    <property type="match status" value="1"/>
</dbReference>
<feature type="domain" description="SPOR" evidence="4">
    <location>
        <begin position="373"/>
        <end position="452"/>
    </location>
</feature>
<accession>A0A1I2MCS5</accession>
<comment type="similarity">
    <text evidence="1">Belongs to the membrane fusion protein (MFP) (TC 8.A.1) family.</text>
</comment>
<dbReference type="PANTHER" id="PTHR30469">
    <property type="entry name" value="MULTIDRUG RESISTANCE PROTEIN MDTA"/>
    <property type="match status" value="1"/>
</dbReference>
<keyword evidence="3" id="KW-0732">Signal</keyword>
<proteinExistence type="inferred from homology"/>
<dbReference type="SUPFAM" id="SSF111369">
    <property type="entry name" value="HlyD-like secretion proteins"/>
    <property type="match status" value="1"/>
</dbReference>
<evidence type="ECO:0000256" key="3">
    <source>
        <dbReference type="SAM" id="SignalP"/>
    </source>
</evidence>
<evidence type="ECO:0000256" key="1">
    <source>
        <dbReference type="ARBA" id="ARBA00009477"/>
    </source>
</evidence>
<dbReference type="Gene3D" id="2.40.50.100">
    <property type="match status" value="1"/>
</dbReference>
<keyword evidence="2" id="KW-0175">Coiled coil</keyword>
<feature type="coiled-coil region" evidence="2">
    <location>
        <begin position="149"/>
        <end position="183"/>
    </location>
</feature>
<protein>
    <submittedName>
        <fullName evidence="5">RND family efflux transporter, MFP subunit</fullName>
    </submittedName>
</protein>
<evidence type="ECO:0000313" key="6">
    <source>
        <dbReference type="Proteomes" id="UP000198623"/>
    </source>
</evidence>
<keyword evidence="6" id="KW-1185">Reference proteome</keyword>
<dbReference type="Proteomes" id="UP000198623">
    <property type="component" value="Unassembled WGS sequence"/>
</dbReference>
<gene>
    <name evidence="5" type="ORF">SAMN05216175_101470</name>
</gene>
<sequence length="532" mass="57932">MDCTRGIGHHLSALLMLSMLLPSIALGDSSGTPARNLSHMPSYMPSHMPANTLEPLDCVINPSIVADLGSSIPGVLSTVLVDRSDFIKSGEIVATLESGVNTAALELARTRAALTAEIDLRRLNTAFGQRQYKRVEDLFSKKVISSKDMDQTETELKLTRLQLRQARDNQKLAQLEVARAQEVLEQHSIRSPISGVIMDRFKTVGEYIDDQPVVRVAQLSPLHVEVIVPVQQLGKIQKGMMADVWSDAVGGKWQAKVSRVDRVADVASGTYGVRLTLDNPDYKIPAGLRCRINFIPEEDTTPLQPIADDEAGQVSNLKLETAAPEQTEEKVEPAAAEETAAVIETETAVPLETVAKTETAPQEETVAQIQADTHPEATECAWLGPYNDKATANQKATTIQVEGIDISVQSLPDNQPTGIKVLSPPFDTKKEANAYLSKLRSLGDKDHFLIRSQKNEPHQVSLGLYSATDSAELRASRLKKKGFDVVLEPRYTQHHWLLINGDLSQLGSNTLQAIADTATLAPSISCNTTASL</sequence>
<dbReference type="InterPro" id="IPR058792">
    <property type="entry name" value="Beta-barrel_RND_2"/>
</dbReference>
<dbReference type="InterPro" id="IPR036680">
    <property type="entry name" value="SPOR-like_sf"/>
</dbReference>
<dbReference type="STRING" id="1045558.SAMN05216175_101470"/>
<feature type="chain" id="PRO_5011606604" evidence="3">
    <location>
        <begin position="28"/>
        <end position="532"/>
    </location>
</feature>
<dbReference type="PANTHER" id="PTHR30469:SF15">
    <property type="entry name" value="HLYD FAMILY OF SECRETION PROTEINS"/>
    <property type="match status" value="1"/>
</dbReference>
<dbReference type="Pfam" id="PF05036">
    <property type="entry name" value="SPOR"/>
    <property type="match status" value="1"/>
</dbReference>
<name>A0A1I2MCS5_9GAMM</name>
<reference evidence="6" key="1">
    <citation type="submission" date="2016-10" db="EMBL/GenBank/DDBJ databases">
        <authorList>
            <person name="Varghese N."/>
            <person name="Submissions S."/>
        </authorList>
    </citation>
    <scope>NUCLEOTIDE SEQUENCE [LARGE SCALE GENOMIC DNA]</scope>
    <source>
        <strain evidence="6">CGMCC 1.10971</strain>
    </source>
</reference>
<feature type="signal peptide" evidence="3">
    <location>
        <begin position="1"/>
        <end position="27"/>
    </location>
</feature>
<dbReference type="GO" id="GO:0015562">
    <property type="term" value="F:efflux transmembrane transporter activity"/>
    <property type="evidence" value="ECO:0007669"/>
    <property type="project" value="TreeGrafter"/>
</dbReference>
<dbReference type="AlphaFoldDB" id="A0A1I2MCS5"/>